<dbReference type="RefSeq" id="XP_067176297.1">
    <property type="nucleotide sequence ID" value="XM_067319018.1"/>
</dbReference>
<feature type="compositionally biased region" description="Polar residues" evidence="1">
    <location>
        <begin position="48"/>
        <end position="64"/>
    </location>
</feature>
<reference evidence="5" key="2">
    <citation type="journal article" date="2021" name="Sci. Data">
        <title>Chromosome-scale genome sequencing, assembly and annotation of six genomes from subfamily Leishmaniinae.</title>
        <authorList>
            <person name="Almutairi H."/>
            <person name="Urbaniak M.D."/>
            <person name="Bates M.D."/>
            <person name="Jariyapan N."/>
            <person name="Kwakye-Nuako G."/>
            <person name="Thomaz Soccol V."/>
            <person name="Al-Salem W.S."/>
            <person name="Dillon R.J."/>
            <person name="Bates P.A."/>
            <person name="Gatherer D."/>
        </authorList>
    </citation>
    <scope>NUCLEOTIDE SEQUENCE [LARGE SCALE GENOMIC DNA]</scope>
</reference>
<name>A0A836KML7_9TRYP</name>
<gene>
    <name evidence="4" type="ORF">LSCM1_01402</name>
</gene>
<dbReference type="GO" id="GO:0005634">
    <property type="term" value="C:nucleus"/>
    <property type="evidence" value="ECO:0007669"/>
    <property type="project" value="TreeGrafter"/>
</dbReference>
<dbReference type="AlphaFoldDB" id="A0A836KML7"/>
<dbReference type="KEGG" id="lmat:92511530"/>
<dbReference type="InterPro" id="IPR001214">
    <property type="entry name" value="SET_dom"/>
</dbReference>
<feature type="signal peptide" evidence="2">
    <location>
        <begin position="1"/>
        <end position="23"/>
    </location>
</feature>
<keyword evidence="5" id="KW-1185">Reference proteome</keyword>
<feature type="region of interest" description="Disordered" evidence="1">
    <location>
        <begin position="619"/>
        <end position="641"/>
    </location>
</feature>
<dbReference type="PROSITE" id="PS50280">
    <property type="entry name" value="SET"/>
    <property type="match status" value="1"/>
</dbReference>
<dbReference type="SUPFAM" id="SSF82199">
    <property type="entry name" value="SET domain"/>
    <property type="match status" value="1"/>
</dbReference>
<reference evidence="5" key="1">
    <citation type="journal article" date="2021" name="Microbiol. Resour. Announc.">
        <title>LGAAP: Leishmaniinae Genome Assembly and Annotation Pipeline.</title>
        <authorList>
            <person name="Almutairi H."/>
            <person name="Urbaniak M.D."/>
            <person name="Bates M.D."/>
            <person name="Jariyapan N."/>
            <person name="Kwakye-Nuako G."/>
            <person name="Thomaz-Soccol V."/>
            <person name="Al-Salem W.S."/>
            <person name="Dillon R.J."/>
            <person name="Bates P.A."/>
            <person name="Gatherer D."/>
        </authorList>
    </citation>
    <scope>NUCLEOTIDE SEQUENCE [LARGE SCALE GENOMIC DNA]</scope>
</reference>
<feature type="chain" id="PRO_5032515772" description="SET domain-containing protein" evidence="2">
    <location>
        <begin position="24"/>
        <end position="739"/>
    </location>
</feature>
<dbReference type="OrthoDB" id="272966at2759"/>
<dbReference type="PANTHER" id="PTHR13271">
    <property type="entry name" value="UNCHARACTERIZED PUTATIVE METHYLTRANSFERASE"/>
    <property type="match status" value="1"/>
</dbReference>
<feature type="compositionally biased region" description="Basic residues" evidence="1">
    <location>
        <begin position="105"/>
        <end position="115"/>
    </location>
</feature>
<comment type="caution">
    <text evidence="4">The sequence shown here is derived from an EMBL/GenBank/DDBJ whole genome shotgun (WGS) entry which is preliminary data.</text>
</comment>
<feature type="region of interest" description="Disordered" evidence="1">
    <location>
        <begin position="44"/>
        <end position="78"/>
    </location>
</feature>
<feature type="domain" description="SET" evidence="3">
    <location>
        <begin position="250"/>
        <end position="666"/>
    </location>
</feature>
<evidence type="ECO:0000259" key="3">
    <source>
        <dbReference type="PROSITE" id="PS50280"/>
    </source>
</evidence>
<organism evidence="4 5">
    <name type="scientific">Leishmania martiniquensis</name>
    <dbReference type="NCBI Taxonomy" id="1580590"/>
    <lineage>
        <taxon>Eukaryota</taxon>
        <taxon>Discoba</taxon>
        <taxon>Euglenozoa</taxon>
        <taxon>Kinetoplastea</taxon>
        <taxon>Metakinetoplastina</taxon>
        <taxon>Trypanosomatida</taxon>
        <taxon>Trypanosomatidae</taxon>
        <taxon>Leishmaniinae</taxon>
        <taxon>Leishmania</taxon>
    </lineage>
</organism>
<dbReference type="GeneID" id="92511530"/>
<proteinExistence type="predicted"/>
<dbReference type="EMBL" id="JAFEUZ010000031">
    <property type="protein sequence ID" value="KAG5471323.1"/>
    <property type="molecule type" value="Genomic_DNA"/>
</dbReference>
<dbReference type="GO" id="GO:0016279">
    <property type="term" value="F:protein-lysine N-methyltransferase activity"/>
    <property type="evidence" value="ECO:0007669"/>
    <property type="project" value="TreeGrafter"/>
</dbReference>
<evidence type="ECO:0000313" key="5">
    <source>
        <dbReference type="Proteomes" id="UP000673552"/>
    </source>
</evidence>
<evidence type="ECO:0000256" key="1">
    <source>
        <dbReference type="SAM" id="MobiDB-lite"/>
    </source>
</evidence>
<feature type="region of interest" description="Disordered" evidence="1">
    <location>
        <begin position="472"/>
        <end position="491"/>
    </location>
</feature>
<dbReference type="Proteomes" id="UP000673552">
    <property type="component" value="Unassembled WGS sequence"/>
</dbReference>
<dbReference type="PANTHER" id="PTHR13271:SF136">
    <property type="entry name" value="SET DOMAIN-CONTAINING PROTEIN"/>
    <property type="match status" value="1"/>
</dbReference>
<protein>
    <recommendedName>
        <fullName evidence="3">SET domain-containing protein</fullName>
    </recommendedName>
</protein>
<dbReference type="Gene3D" id="3.90.1410.10">
    <property type="entry name" value="set domain protein methyltransferase, domain 1"/>
    <property type="match status" value="1"/>
</dbReference>
<dbReference type="InterPro" id="IPR046341">
    <property type="entry name" value="SET_dom_sf"/>
</dbReference>
<accession>A0A836KML7</accession>
<keyword evidence="2" id="KW-0732">Signal</keyword>
<feature type="region of interest" description="Disordered" evidence="1">
    <location>
        <begin position="93"/>
        <end position="143"/>
    </location>
</feature>
<evidence type="ECO:0000313" key="4">
    <source>
        <dbReference type="EMBL" id="KAG5471323.1"/>
    </source>
</evidence>
<sequence length="739" mass="80661">MRCFYRWTLLRAGPLSLSLRGAADENRPGVTPRRDDWNAVGEELSGGASVTSRQPTSANSSSASDLGDDVTDGLRERRVPRLDDPYVAKWRCAGPQSFEGQQRAPRQRQRQRSLHTKLATNDRVREGMAAGERQPAASERPPLVHPGAILPPLTQGAHAERRAGKFSFLSDPKQRAGLDVYGHEVPGNTPKPMLPMWASSLTSPALGKVRLVEESWISRDARGVLGEELSAPFVRWLCERVLPPDAALREQLEANVLLDLRLATARGVYARRAFKKGDVVLTIPLLRGTPNTPLSSTPWLTLNSETLATNSVAAQQRVGRPSYETVKRIISVRRSSFDPIPHPVFVDQVCAALLLACERADGEHSPLYPYLRLLDAAELFDDDAIKALHLGVLEPMTHMEYGDHVLRFRHHLRQLHAAWWAAYDLAAGQRPDAEIAKAETDGVAGATVPDVSVPVARIDVEDTAVPLSVDAKSRSGRQAGEGAVASAASTAPDVDASATRTVWKPPPSLEDMEWALRIVLSRQKVLPHLRVNRAAFERAQTENVEGEELDAFGRAVMRGKYAFYQYGLRAIDEERLHMKEADPTGIPTIVPLLDMVNHPPGGVPNVSYTVEKVGGGGDESTLGAKAVPSSGGAASDPSVGGSPSFQVVVRAVDDIEEDEELTLSYVKCYSVAYTLYRYGFLPLSRREDDMAALLQANGLDGNMRPARDSASSPSSARQGSVMSAVRRWWSSVLANRHLL</sequence>
<dbReference type="InterPro" id="IPR050600">
    <property type="entry name" value="SETD3_SETD6_MTase"/>
</dbReference>
<evidence type="ECO:0000256" key="2">
    <source>
        <dbReference type="SAM" id="SignalP"/>
    </source>
</evidence>